<protein>
    <submittedName>
        <fullName evidence="2">Uncharacterized protein</fullName>
    </submittedName>
</protein>
<gene>
    <name evidence="2" type="ORF">HPB51_004651</name>
</gene>
<reference evidence="2" key="1">
    <citation type="journal article" date="2020" name="Cell">
        <title>Large-Scale Comparative Analyses of Tick Genomes Elucidate Their Genetic Diversity and Vector Capacities.</title>
        <authorList>
            <consortium name="Tick Genome and Microbiome Consortium (TIGMIC)"/>
            <person name="Jia N."/>
            <person name="Wang J."/>
            <person name="Shi W."/>
            <person name="Du L."/>
            <person name="Sun Y."/>
            <person name="Zhan W."/>
            <person name="Jiang J.F."/>
            <person name="Wang Q."/>
            <person name="Zhang B."/>
            <person name="Ji P."/>
            <person name="Bell-Sakyi L."/>
            <person name="Cui X.M."/>
            <person name="Yuan T.T."/>
            <person name="Jiang B.G."/>
            <person name="Yang W.F."/>
            <person name="Lam T.T."/>
            <person name="Chang Q.C."/>
            <person name="Ding S.J."/>
            <person name="Wang X.J."/>
            <person name="Zhu J.G."/>
            <person name="Ruan X.D."/>
            <person name="Zhao L."/>
            <person name="Wei J.T."/>
            <person name="Ye R.Z."/>
            <person name="Que T.C."/>
            <person name="Du C.H."/>
            <person name="Zhou Y.H."/>
            <person name="Cheng J.X."/>
            <person name="Dai P.F."/>
            <person name="Guo W.B."/>
            <person name="Han X.H."/>
            <person name="Huang E.J."/>
            <person name="Li L.F."/>
            <person name="Wei W."/>
            <person name="Gao Y.C."/>
            <person name="Liu J.Z."/>
            <person name="Shao H.Z."/>
            <person name="Wang X."/>
            <person name="Wang C.C."/>
            <person name="Yang T.C."/>
            <person name="Huo Q.B."/>
            <person name="Li W."/>
            <person name="Chen H.Y."/>
            <person name="Chen S.E."/>
            <person name="Zhou L.G."/>
            <person name="Ni X.B."/>
            <person name="Tian J.H."/>
            <person name="Sheng Y."/>
            <person name="Liu T."/>
            <person name="Pan Y.S."/>
            <person name="Xia L.Y."/>
            <person name="Li J."/>
            <person name="Zhao F."/>
            <person name="Cao W.C."/>
        </authorList>
    </citation>
    <scope>NUCLEOTIDE SEQUENCE</scope>
    <source>
        <strain evidence="2">Rmic-2018</strain>
    </source>
</reference>
<reference evidence="2" key="2">
    <citation type="submission" date="2021-09" db="EMBL/GenBank/DDBJ databases">
        <authorList>
            <person name="Jia N."/>
            <person name="Wang J."/>
            <person name="Shi W."/>
            <person name="Du L."/>
            <person name="Sun Y."/>
            <person name="Zhan W."/>
            <person name="Jiang J."/>
            <person name="Wang Q."/>
            <person name="Zhang B."/>
            <person name="Ji P."/>
            <person name="Sakyi L.B."/>
            <person name="Cui X."/>
            <person name="Yuan T."/>
            <person name="Jiang B."/>
            <person name="Yang W."/>
            <person name="Lam T.T.-Y."/>
            <person name="Chang Q."/>
            <person name="Ding S."/>
            <person name="Wang X."/>
            <person name="Zhu J."/>
            <person name="Ruan X."/>
            <person name="Zhao L."/>
            <person name="Wei J."/>
            <person name="Que T."/>
            <person name="Du C."/>
            <person name="Cheng J."/>
            <person name="Dai P."/>
            <person name="Han X."/>
            <person name="Huang E."/>
            <person name="Gao Y."/>
            <person name="Liu J."/>
            <person name="Shao H."/>
            <person name="Ye R."/>
            <person name="Li L."/>
            <person name="Wei W."/>
            <person name="Wang X."/>
            <person name="Wang C."/>
            <person name="Huo Q."/>
            <person name="Li W."/>
            <person name="Guo W."/>
            <person name="Chen H."/>
            <person name="Chen S."/>
            <person name="Zhou L."/>
            <person name="Zhou L."/>
            <person name="Ni X."/>
            <person name="Tian J."/>
            <person name="Zhou Y."/>
            <person name="Sheng Y."/>
            <person name="Liu T."/>
            <person name="Pan Y."/>
            <person name="Xia L."/>
            <person name="Li J."/>
            <person name="Zhao F."/>
            <person name="Cao W."/>
        </authorList>
    </citation>
    <scope>NUCLEOTIDE SEQUENCE</scope>
    <source>
        <strain evidence="2">Rmic-2018</strain>
        <tissue evidence="2">Larvae</tissue>
    </source>
</reference>
<sequence length="206" mass="21369">MPAVRVEVGEGPIDAGRRSESPPPSSALSFPSAAFDGSPLGLPRSRRGPPSSQFVSRRRLVQLPRCARRPRAATAGVVDSVHACLCDDALEEARCILCVCASCQTDVVGACGAAERERALGISPLGDGAYGCVSPPRPRVFVARDKTRSSGCHANQVTDGASALSEKTAWVAVVTTSDETAGSARVTPWVLTARASRGGPRSPCSV</sequence>
<accession>A0A9J6EFB3</accession>
<organism evidence="2 3">
    <name type="scientific">Rhipicephalus microplus</name>
    <name type="common">Cattle tick</name>
    <name type="synonym">Boophilus microplus</name>
    <dbReference type="NCBI Taxonomy" id="6941"/>
    <lineage>
        <taxon>Eukaryota</taxon>
        <taxon>Metazoa</taxon>
        <taxon>Ecdysozoa</taxon>
        <taxon>Arthropoda</taxon>
        <taxon>Chelicerata</taxon>
        <taxon>Arachnida</taxon>
        <taxon>Acari</taxon>
        <taxon>Parasitiformes</taxon>
        <taxon>Ixodida</taxon>
        <taxon>Ixodoidea</taxon>
        <taxon>Ixodidae</taxon>
        <taxon>Rhipicephalinae</taxon>
        <taxon>Rhipicephalus</taxon>
        <taxon>Boophilus</taxon>
    </lineage>
</organism>
<feature type="region of interest" description="Disordered" evidence="1">
    <location>
        <begin position="1"/>
        <end position="54"/>
    </location>
</feature>
<evidence type="ECO:0000256" key="1">
    <source>
        <dbReference type="SAM" id="MobiDB-lite"/>
    </source>
</evidence>
<name>A0A9J6EFB3_RHIMP</name>
<dbReference type="AlphaFoldDB" id="A0A9J6EFB3"/>
<evidence type="ECO:0000313" key="2">
    <source>
        <dbReference type="EMBL" id="KAH8032970.1"/>
    </source>
</evidence>
<proteinExistence type="predicted"/>
<dbReference type="Proteomes" id="UP000821866">
    <property type="component" value="Chromosome 2"/>
</dbReference>
<dbReference type="EMBL" id="JABSTU010000004">
    <property type="protein sequence ID" value="KAH8032970.1"/>
    <property type="molecule type" value="Genomic_DNA"/>
</dbReference>
<comment type="caution">
    <text evidence="2">The sequence shown here is derived from an EMBL/GenBank/DDBJ whole genome shotgun (WGS) entry which is preliminary data.</text>
</comment>
<keyword evidence="3" id="KW-1185">Reference proteome</keyword>
<evidence type="ECO:0000313" key="3">
    <source>
        <dbReference type="Proteomes" id="UP000821866"/>
    </source>
</evidence>
<feature type="compositionally biased region" description="Low complexity" evidence="1">
    <location>
        <begin position="26"/>
        <end position="52"/>
    </location>
</feature>